<keyword evidence="3" id="KW-1185">Reference proteome</keyword>
<sequence>MMLRTLAICVVESLLDASVHTERACNGRDLTSNCRYLYLCLLISPRSLSLWETHHATRESHHFGIRQNRRIRRFIFISVCATE</sequence>
<evidence type="ECO:0000313" key="3">
    <source>
        <dbReference type="Proteomes" id="UP000240760"/>
    </source>
</evidence>
<evidence type="ECO:0000256" key="1">
    <source>
        <dbReference type="SAM" id="SignalP"/>
    </source>
</evidence>
<evidence type="ECO:0008006" key="4">
    <source>
        <dbReference type="Google" id="ProtNLM"/>
    </source>
</evidence>
<dbReference type="AlphaFoldDB" id="A0A2T4CGX7"/>
<feature type="chain" id="PRO_5015563726" description="Secreted protein" evidence="1">
    <location>
        <begin position="22"/>
        <end position="83"/>
    </location>
</feature>
<dbReference type="EMBL" id="KZ679127">
    <property type="protein sequence ID" value="PTB80806.1"/>
    <property type="molecule type" value="Genomic_DNA"/>
</dbReference>
<protein>
    <recommendedName>
        <fullName evidence="4">Secreted protein</fullName>
    </recommendedName>
</protein>
<gene>
    <name evidence="2" type="ORF">M440DRAFT_1136070</name>
</gene>
<name>A0A2T4CGX7_TRILO</name>
<keyword evidence="1" id="KW-0732">Signal</keyword>
<feature type="signal peptide" evidence="1">
    <location>
        <begin position="1"/>
        <end position="21"/>
    </location>
</feature>
<accession>A0A2T4CGX7</accession>
<proteinExistence type="predicted"/>
<organism evidence="2 3">
    <name type="scientific">Trichoderma longibrachiatum ATCC 18648</name>
    <dbReference type="NCBI Taxonomy" id="983965"/>
    <lineage>
        <taxon>Eukaryota</taxon>
        <taxon>Fungi</taxon>
        <taxon>Dikarya</taxon>
        <taxon>Ascomycota</taxon>
        <taxon>Pezizomycotina</taxon>
        <taxon>Sordariomycetes</taxon>
        <taxon>Hypocreomycetidae</taxon>
        <taxon>Hypocreales</taxon>
        <taxon>Hypocreaceae</taxon>
        <taxon>Trichoderma</taxon>
    </lineage>
</organism>
<evidence type="ECO:0000313" key="2">
    <source>
        <dbReference type="EMBL" id="PTB80806.1"/>
    </source>
</evidence>
<reference evidence="2 3" key="1">
    <citation type="submission" date="2016-07" db="EMBL/GenBank/DDBJ databases">
        <title>Multiple horizontal gene transfer events from other fungi enriched the ability of initially mycotrophic Trichoderma (Ascomycota) to feed on dead plant biomass.</title>
        <authorList>
            <consortium name="DOE Joint Genome Institute"/>
            <person name="Aerts A."/>
            <person name="Atanasova L."/>
            <person name="Chenthamara K."/>
            <person name="Zhang J."/>
            <person name="Grujic M."/>
            <person name="Henrissat B."/>
            <person name="Kuo A."/>
            <person name="Salamov A."/>
            <person name="Lipzen A."/>
            <person name="Labutti K."/>
            <person name="Barry K."/>
            <person name="Miao Y."/>
            <person name="Rahimi M.J."/>
            <person name="Shen Q."/>
            <person name="Grigoriev I.V."/>
            <person name="Kubicek C.P."/>
            <person name="Druzhinina I.S."/>
        </authorList>
    </citation>
    <scope>NUCLEOTIDE SEQUENCE [LARGE SCALE GENOMIC DNA]</scope>
    <source>
        <strain evidence="2 3">ATCC 18648</strain>
    </source>
</reference>
<dbReference type="Proteomes" id="UP000240760">
    <property type="component" value="Unassembled WGS sequence"/>
</dbReference>